<dbReference type="EMBL" id="CP099582">
    <property type="protein sequence ID" value="USS40716.1"/>
    <property type="molecule type" value="Genomic_DNA"/>
</dbReference>
<dbReference type="RefSeq" id="WP_253304668.1">
    <property type="nucleotide sequence ID" value="NZ_CP099582.1"/>
</dbReference>
<reference evidence="1" key="1">
    <citation type="journal article" date="1998" name="Int. J. Syst. Bacteriol. 48 Pt">
        <title>Thermococcus guaymasensis sp. nov. and Thermococcus aggregans sp. nov., two novel thermophilic archaea isolated from the Guaymas Basin hydrothermal vent site.</title>
        <authorList>
            <person name="Canganella F."/>
            <person name="Jones W.J."/>
            <person name="Gambacorta A."/>
            <person name="Antranikian G."/>
        </authorList>
    </citation>
    <scope>NUCLEOTIDE SEQUENCE</scope>
    <source>
        <strain evidence="1">TY</strain>
    </source>
</reference>
<gene>
    <name evidence="1" type="ORF">NF865_00290</name>
</gene>
<protein>
    <submittedName>
        <fullName evidence="1">Uncharacterized protein</fullName>
    </submittedName>
</protein>
<organism evidence="1 2">
    <name type="scientific">Thermococcus aggregans</name>
    <dbReference type="NCBI Taxonomy" id="110163"/>
    <lineage>
        <taxon>Archaea</taxon>
        <taxon>Methanobacteriati</taxon>
        <taxon>Methanobacteriota</taxon>
        <taxon>Thermococci</taxon>
        <taxon>Thermococcales</taxon>
        <taxon>Thermococcaceae</taxon>
        <taxon>Thermococcus</taxon>
    </lineage>
</organism>
<accession>A0A9E7MXR9</accession>
<name>A0A9E7MXR9_THEAG</name>
<dbReference type="KEGG" id="tagg:NF865_00290"/>
<evidence type="ECO:0000313" key="1">
    <source>
        <dbReference type="EMBL" id="USS40716.1"/>
    </source>
</evidence>
<keyword evidence="2" id="KW-1185">Reference proteome</keyword>
<reference evidence="1" key="2">
    <citation type="submission" date="2022-06" db="EMBL/GenBank/DDBJ databases">
        <authorList>
            <person name="Park Y.-J."/>
        </authorList>
    </citation>
    <scope>NUCLEOTIDE SEQUENCE</scope>
    <source>
        <strain evidence="1">TY</strain>
    </source>
</reference>
<sequence length="55" mass="6495">MVLDIPDEVFKKIRHYSEKYGFRVEESIKIILRGGFLEEPEGDIENLKEEVSQLQ</sequence>
<proteinExistence type="predicted"/>
<evidence type="ECO:0000313" key="2">
    <source>
        <dbReference type="Proteomes" id="UP001055732"/>
    </source>
</evidence>
<dbReference type="AlphaFoldDB" id="A0A9E7MXR9"/>
<dbReference type="Proteomes" id="UP001055732">
    <property type="component" value="Chromosome"/>
</dbReference>